<dbReference type="Proteomes" id="UP000789342">
    <property type="component" value="Unassembled WGS sequence"/>
</dbReference>
<feature type="domain" description="3CxxC-type" evidence="5">
    <location>
        <begin position="207"/>
        <end position="256"/>
    </location>
</feature>
<dbReference type="Pfam" id="PF13695">
    <property type="entry name" value="Zn_ribbon_3CxxC"/>
    <property type="match status" value="1"/>
</dbReference>
<feature type="compositionally biased region" description="Polar residues" evidence="4">
    <location>
        <begin position="19"/>
        <end position="31"/>
    </location>
</feature>
<evidence type="ECO:0000313" key="7">
    <source>
        <dbReference type="Proteomes" id="UP000789342"/>
    </source>
</evidence>
<dbReference type="InterPro" id="IPR027377">
    <property type="entry name" value="ZAR1/RTP1-5-like_Znf-3CxxC"/>
</dbReference>
<reference evidence="6" key="1">
    <citation type="submission" date="2021-06" db="EMBL/GenBank/DDBJ databases">
        <authorList>
            <person name="Kallberg Y."/>
            <person name="Tangrot J."/>
            <person name="Rosling A."/>
        </authorList>
    </citation>
    <scope>NUCLEOTIDE SEQUENCE</scope>
    <source>
        <strain evidence="6">CL551</strain>
    </source>
</reference>
<comment type="caution">
    <text evidence="6">The sequence shown here is derived from an EMBL/GenBank/DDBJ whole genome shotgun (WGS) entry which is preliminary data.</text>
</comment>
<evidence type="ECO:0000256" key="2">
    <source>
        <dbReference type="ARBA" id="ARBA00022771"/>
    </source>
</evidence>
<dbReference type="EMBL" id="CAJVPV010009126">
    <property type="protein sequence ID" value="CAG8638453.1"/>
    <property type="molecule type" value="Genomic_DNA"/>
</dbReference>
<keyword evidence="2" id="KW-0863">Zinc-finger</keyword>
<dbReference type="AlphaFoldDB" id="A0A9N9H0J0"/>
<accession>A0A9N9H0J0</accession>
<evidence type="ECO:0000256" key="3">
    <source>
        <dbReference type="ARBA" id="ARBA00022833"/>
    </source>
</evidence>
<evidence type="ECO:0000313" key="6">
    <source>
        <dbReference type="EMBL" id="CAG8638453.1"/>
    </source>
</evidence>
<sequence>MRQIVSAITEELSRLSVDTTSSHYQHNQQVGDLQEKTTSKKRESISSLSHSPLIYHEATSKNEQDYEFYHTQDMTTRNDFVTNNSYPTTSRPYTITRFETTTSLMRVNTRAQNESREQLVRILGHLVRFSRGYIVYGNWMCERRKDETKYEYEFQRKFEQNELKECDKCDKSLLITSFRLYTAPILNIKQEPTIEILRNLEWDEYYRVFGLWKCQTCKKKWKSAYTWISLREFMFQRSARNLKDYYMQRCKKCNGDAKCSGEKRKDSDTSFLYDYQPLLLGE</sequence>
<evidence type="ECO:0000256" key="1">
    <source>
        <dbReference type="ARBA" id="ARBA00022723"/>
    </source>
</evidence>
<dbReference type="GO" id="GO:0008270">
    <property type="term" value="F:zinc ion binding"/>
    <property type="evidence" value="ECO:0007669"/>
    <property type="project" value="UniProtKB-KW"/>
</dbReference>
<feature type="non-terminal residue" evidence="6">
    <location>
        <position position="1"/>
    </location>
</feature>
<feature type="compositionally biased region" description="Basic and acidic residues" evidence="4">
    <location>
        <begin position="33"/>
        <end position="44"/>
    </location>
</feature>
<dbReference type="OrthoDB" id="2361746at2759"/>
<feature type="region of interest" description="Disordered" evidence="4">
    <location>
        <begin position="19"/>
        <end position="48"/>
    </location>
</feature>
<gene>
    <name evidence="6" type="ORF">AMORRO_LOCUS9407</name>
</gene>
<evidence type="ECO:0000256" key="4">
    <source>
        <dbReference type="SAM" id="MobiDB-lite"/>
    </source>
</evidence>
<organism evidence="6 7">
    <name type="scientific">Acaulospora morrowiae</name>
    <dbReference type="NCBI Taxonomy" id="94023"/>
    <lineage>
        <taxon>Eukaryota</taxon>
        <taxon>Fungi</taxon>
        <taxon>Fungi incertae sedis</taxon>
        <taxon>Mucoromycota</taxon>
        <taxon>Glomeromycotina</taxon>
        <taxon>Glomeromycetes</taxon>
        <taxon>Diversisporales</taxon>
        <taxon>Acaulosporaceae</taxon>
        <taxon>Acaulospora</taxon>
    </lineage>
</organism>
<protein>
    <submittedName>
        <fullName evidence="6">3464_t:CDS:1</fullName>
    </submittedName>
</protein>
<name>A0A9N9H0J0_9GLOM</name>
<keyword evidence="1" id="KW-0479">Metal-binding</keyword>
<evidence type="ECO:0000259" key="5">
    <source>
        <dbReference type="Pfam" id="PF13695"/>
    </source>
</evidence>
<proteinExistence type="predicted"/>
<keyword evidence="7" id="KW-1185">Reference proteome</keyword>
<keyword evidence="3" id="KW-0862">Zinc</keyword>